<dbReference type="GO" id="GO:0016020">
    <property type="term" value="C:membrane"/>
    <property type="evidence" value="ECO:0007669"/>
    <property type="project" value="UniProtKB-SubCell"/>
</dbReference>
<dbReference type="GO" id="GO:0009922">
    <property type="term" value="F:fatty acid elongase activity"/>
    <property type="evidence" value="ECO:0007669"/>
    <property type="project" value="InterPro"/>
</dbReference>
<evidence type="ECO:0000256" key="2">
    <source>
        <dbReference type="ARBA" id="ARBA00022516"/>
    </source>
</evidence>
<evidence type="ECO:0000256" key="6">
    <source>
        <dbReference type="ARBA" id="ARBA00022989"/>
    </source>
</evidence>
<dbReference type="AlphaFoldDB" id="A0A8D8CI05"/>
<comment type="subcellular location">
    <subcellularLocation>
        <location evidence="1">Membrane</location>
        <topology evidence="1">Multi-pass membrane protein</topology>
    </subcellularLocation>
</comment>
<dbReference type="GO" id="GO:0006633">
    <property type="term" value="P:fatty acid biosynthetic process"/>
    <property type="evidence" value="ECO:0007669"/>
    <property type="project" value="UniProtKB-KW"/>
</dbReference>
<protein>
    <submittedName>
        <fullName evidence="11">Elongation of very long chain fatty acids protein AAEL008004</fullName>
    </submittedName>
</protein>
<feature type="transmembrane region" description="Helical" evidence="10">
    <location>
        <begin position="60"/>
        <end position="82"/>
    </location>
</feature>
<keyword evidence="4 10" id="KW-0812">Transmembrane</keyword>
<accession>A0A8D8CI05</accession>
<evidence type="ECO:0000313" key="11">
    <source>
        <dbReference type="EMBL" id="CAG6494420.1"/>
    </source>
</evidence>
<evidence type="ECO:0000256" key="7">
    <source>
        <dbReference type="ARBA" id="ARBA00023098"/>
    </source>
</evidence>
<evidence type="ECO:0000256" key="5">
    <source>
        <dbReference type="ARBA" id="ARBA00022832"/>
    </source>
</evidence>
<evidence type="ECO:0000256" key="9">
    <source>
        <dbReference type="ARBA" id="ARBA00023160"/>
    </source>
</evidence>
<sequence>MSLADNFTDFAAGSRFVFQMAVEEYHTGRNWSGLLDRYWLIVEELIADPRAKELPLMADPLPTCGLIICYLLWVLLIGPMYMRDRKPMDLRRVIIFYNLF</sequence>
<keyword evidence="6 10" id="KW-1133">Transmembrane helix</keyword>
<name>A0A8D8CI05_CULPI</name>
<keyword evidence="7" id="KW-0443">Lipid metabolism</keyword>
<reference evidence="11" key="1">
    <citation type="submission" date="2021-05" db="EMBL/GenBank/DDBJ databases">
        <authorList>
            <person name="Alioto T."/>
            <person name="Alioto T."/>
            <person name="Gomez Garrido J."/>
        </authorList>
    </citation>
    <scope>NUCLEOTIDE SEQUENCE</scope>
</reference>
<dbReference type="EMBL" id="HBUE01125206">
    <property type="protein sequence ID" value="CAG6494420.1"/>
    <property type="molecule type" value="Transcribed_RNA"/>
</dbReference>
<keyword evidence="8 10" id="KW-0472">Membrane</keyword>
<proteinExistence type="predicted"/>
<evidence type="ECO:0000256" key="1">
    <source>
        <dbReference type="ARBA" id="ARBA00004141"/>
    </source>
</evidence>
<keyword evidence="2" id="KW-0444">Lipid biosynthesis</keyword>
<evidence type="ECO:0000256" key="3">
    <source>
        <dbReference type="ARBA" id="ARBA00022679"/>
    </source>
</evidence>
<keyword evidence="9" id="KW-0275">Fatty acid biosynthesis</keyword>
<dbReference type="Pfam" id="PF01151">
    <property type="entry name" value="ELO"/>
    <property type="match status" value="1"/>
</dbReference>
<evidence type="ECO:0000256" key="10">
    <source>
        <dbReference type="SAM" id="Phobius"/>
    </source>
</evidence>
<evidence type="ECO:0000256" key="8">
    <source>
        <dbReference type="ARBA" id="ARBA00023136"/>
    </source>
</evidence>
<evidence type="ECO:0000256" key="4">
    <source>
        <dbReference type="ARBA" id="ARBA00022692"/>
    </source>
</evidence>
<keyword evidence="5" id="KW-0276">Fatty acid metabolism</keyword>
<keyword evidence="3" id="KW-0808">Transferase</keyword>
<dbReference type="InterPro" id="IPR002076">
    <property type="entry name" value="ELO_fam"/>
</dbReference>
<organism evidence="11">
    <name type="scientific">Culex pipiens</name>
    <name type="common">House mosquito</name>
    <dbReference type="NCBI Taxonomy" id="7175"/>
    <lineage>
        <taxon>Eukaryota</taxon>
        <taxon>Metazoa</taxon>
        <taxon>Ecdysozoa</taxon>
        <taxon>Arthropoda</taxon>
        <taxon>Hexapoda</taxon>
        <taxon>Insecta</taxon>
        <taxon>Pterygota</taxon>
        <taxon>Neoptera</taxon>
        <taxon>Endopterygota</taxon>
        <taxon>Diptera</taxon>
        <taxon>Nematocera</taxon>
        <taxon>Culicoidea</taxon>
        <taxon>Culicidae</taxon>
        <taxon>Culicinae</taxon>
        <taxon>Culicini</taxon>
        <taxon>Culex</taxon>
        <taxon>Culex</taxon>
    </lineage>
</organism>